<feature type="region of interest" description="Disordered" evidence="4">
    <location>
        <begin position="87"/>
        <end position="115"/>
    </location>
</feature>
<comment type="caution">
    <text evidence="6">The sequence shown here is derived from an EMBL/GenBank/DDBJ whole genome shotgun (WGS) entry which is preliminary data.</text>
</comment>
<dbReference type="SMART" id="SM00906">
    <property type="entry name" value="Fungal_trans"/>
    <property type="match status" value="1"/>
</dbReference>
<protein>
    <recommendedName>
        <fullName evidence="5">Xylanolytic transcriptional activator regulatory domain-containing protein</fullName>
    </recommendedName>
</protein>
<evidence type="ECO:0000313" key="7">
    <source>
        <dbReference type="Proteomes" id="UP001610334"/>
    </source>
</evidence>
<dbReference type="CDD" id="cd12148">
    <property type="entry name" value="fungal_TF_MHR"/>
    <property type="match status" value="1"/>
</dbReference>
<keyword evidence="1" id="KW-0805">Transcription regulation</keyword>
<dbReference type="PANTHER" id="PTHR37015:SF2">
    <property type="entry name" value="REVERSE TRANSCRIPTASE DOMAIN-CONTAINING PROTEIN"/>
    <property type="match status" value="1"/>
</dbReference>
<dbReference type="InterPro" id="IPR001138">
    <property type="entry name" value="Zn2Cys6_DnaBD"/>
</dbReference>
<feature type="region of interest" description="Disordered" evidence="4">
    <location>
        <begin position="1134"/>
        <end position="1157"/>
    </location>
</feature>
<keyword evidence="2" id="KW-0804">Transcription</keyword>
<feature type="domain" description="Xylanolytic transcriptional activator regulatory" evidence="5">
    <location>
        <begin position="367"/>
        <end position="441"/>
    </location>
</feature>
<keyword evidence="3" id="KW-0539">Nucleus</keyword>
<name>A0ABR4HBX0_9EURO</name>
<evidence type="ECO:0000259" key="5">
    <source>
        <dbReference type="SMART" id="SM00906"/>
    </source>
</evidence>
<sequence>MISTAPERRRRRPAIRCNRESPCSNCVKSKSEPCVYDNNDALRPQRHLGFRHTLELDIAKASQASQTPLGLQVQPQAIHQDMLPPIANASREPSTVSRSVPSSSKGSWSRTTQSAVSEVESLKSKIQRLEEQLSKVVQEPMSSPAPDVRPDLETATSGIAGTFHINRENRIDDERHAISRNVVMHKSRLFGPSHWAQGASMFREVFEMIEPYLRNGDSKAVANLKRCKELARVIKAQRTPQWPTPPTSNLPPKGVADELVDCYLRTIETTFRILHIPTFRTDYDALWVTDAKPSTAFAVQLKLVLALGAVTYDDYFSMRPSAVRWVYEAQTWLSDPDFKPQLNIQCLQSRVLLIIARECINVGGDATWISAGALLRTALYMGLHRDPAHLPNRTTLAAEMRRRLWNTIIELSLQASIVSGGAPLVSLSDFDCEPPGNFDDEQLLTEDPVPKSDKEYTQTSIARALRQTYSHRLSIAKSLNDLNSHMSYQGTLRLDAELRATYRAILRTLRGYSLTTGPSPSSFETRVLDFIVNYYLCCAHLPFFELSLQEASYAFSRKVVVESALKLWCDAYPSSPLVTSLPSRDEPVSNQDTLTRMVTCGFGFFRLGSMISTMYIALELKAQLQDEDSLGPNPYRRDLFSLISEAKARTWTMIECGETNIKGYLLASMIIAQIEGLWQGVEKSKLPDLLLQAAEEAEGRCLAFLEEKAGQGASGPDINMNMTDDLGLNRTPTFMGDWEFIYSQTLQNITDAKLEELSKKRNIFLKRKASALEAAQALDSPTDKVRALSDGVKACFNINVRNGRVVHNSSDQPKLEVAISNLDHFLKQAEYDPAISPVTVERWRQSLLSHLDIQTLKYEYATLFAQLTMEWLSVKKNRSPDVLATSKDDFEKLASTTKLESRKEWEDFVFTPAGYDADTVKRFLNDLFSGVGQSEPVEEADKDRKVNKALRALRNKVAAFETSLSRETFNTSTLNWIINGLLHSDLVTDKQRAVLQEFKNDNTVLTELSDVLNMRLAGLHGWSWGPAVSVEQRRQLNGSYQIYMHEDLIQAIFLQYIGVKWSVFFKGALHDFRRTRYHWKSLRSTVPAIDKKRRNFFIEGHKDKPNLQMVKEAIHRQAYFVSQLLDNEYQIRKQEEGEEEADTSSHAKRGRTKQTARKSSTIMNLEMCMEEAVDGSDEDMGFGLFDGEDADYDPDLSYNAHWAESVKTPANQMQAKQNLLLLLSADTIINKRLHGEITCFRAQYDSLYPSLPHPTILAVLEFLGVSETWLTFFEKFLTAPLRFIDEPDTGPRTRRRGTPGSHVLSEVFGETTLFCLDVMINLECNGEILWRVNDDLWFWSREQQACVTAWQAIQQFNKTMGISVSVEKSGGAHITAQSDRKSTMDSSLPSGKIRWGMLYLNPESGCFEIDQEMVDSHIKELRRQLDDKQGSVFSWIQAWNSYASAFFTYNFGLPANCFGQAHVDMMLQTHERIQREIFSLGPDGGKGDSSVLTYLRDTIRSRFGTDNIPDGYFFLPIDLGGLELSSPFINLVGLHDSVLENPDSLLDDFFETERSAYASLKRHYEEKDKDKLASQHNFRPDDADSFMSFEEYTRHREFLFYGFGKQLVSVYDQLLRRPQPEDIKQDISGPVTLGLSQLQNQLNLSGIKWPWSQMKSYWKWLAQLYGPEIVEQFGGFNIVDPGLLPIGLVSQFRSGRVNWTEE</sequence>
<dbReference type="Pfam" id="PF04082">
    <property type="entry name" value="Fungal_trans"/>
    <property type="match status" value="1"/>
</dbReference>
<dbReference type="EMBL" id="JBFXLT010000043">
    <property type="protein sequence ID" value="KAL2812978.1"/>
    <property type="molecule type" value="Genomic_DNA"/>
</dbReference>
<gene>
    <name evidence="6" type="ORF">BJX63DRAFT_421499</name>
</gene>
<keyword evidence="7" id="KW-1185">Reference proteome</keyword>
<feature type="compositionally biased region" description="Basic residues" evidence="4">
    <location>
        <begin position="1146"/>
        <end position="1156"/>
    </location>
</feature>
<dbReference type="InterPro" id="IPR007219">
    <property type="entry name" value="XnlR_reg_dom"/>
</dbReference>
<dbReference type="CDD" id="cd00067">
    <property type="entry name" value="GAL4"/>
    <property type="match status" value="1"/>
</dbReference>
<evidence type="ECO:0000256" key="1">
    <source>
        <dbReference type="ARBA" id="ARBA00023015"/>
    </source>
</evidence>
<proteinExistence type="predicted"/>
<organism evidence="6 7">
    <name type="scientific">Aspergillus granulosus</name>
    <dbReference type="NCBI Taxonomy" id="176169"/>
    <lineage>
        <taxon>Eukaryota</taxon>
        <taxon>Fungi</taxon>
        <taxon>Dikarya</taxon>
        <taxon>Ascomycota</taxon>
        <taxon>Pezizomycotina</taxon>
        <taxon>Eurotiomycetes</taxon>
        <taxon>Eurotiomycetidae</taxon>
        <taxon>Eurotiales</taxon>
        <taxon>Aspergillaceae</taxon>
        <taxon>Aspergillus</taxon>
        <taxon>Aspergillus subgen. Nidulantes</taxon>
    </lineage>
</organism>
<evidence type="ECO:0000313" key="6">
    <source>
        <dbReference type="EMBL" id="KAL2812978.1"/>
    </source>
</evidence>
<reference evidence="6 7" key="1">
    <citation type="submission" date="2024-07" db="EMBL/GenBank/DDBJ databases">
        <title>Section-level genome sequencing and comparative genomics of Aspergillus sections Usti and Cavernicolus.</title>
        <authorList>
            <consortium name="Lawrence Berkeley National Laboratory"/>
            <person name="Nybo J.L."/>
            <person name="Vesth T.C."/>
            <person name="Theobald S."/>
            <person name="Frisvad J.C."/>
            <person name="Larsen T.O."/>
            <person name="Kjaerboelling I."/>
            <person name="Rothschild-Mancinelli K."/>
            <person name="Lyhne E.K."/>
            <person name="Kogle M.E."/>
            <person name="Barry K."/>
            <person name="Clum A."/>
            <person name="Na H."/>
            <person name="Ledsgaard L."/>
            <person name="Lin J."/>
            <person name="Lipzen A."/>
            <person name="Kuo A."/>
            <person name="Riley R."/>
            <person name="Mondo S."/>
            <person name="Labutti K."/>
            <person name="Haridas S."/>
            <person name="Pangalinan J."/>
            <person name="Salamov A.A."/>
            <person name="Simmons B.A."/>
            <person name="Magnuson J.K."/>
            <person name="Chen J."/>
            <person name="Drula E."/>
            <person name="Henrissat B."/>
            <person name="Wiebenga A."/>
            <person name="Lubbers R.J."/>
            <person name="Gomes A.C."/>
            <person name="Makela M.R."/>
            <person name="Stajich J."/>
            <person name="Grigoriev I.V."/>
            <person name="Mortensen U.H."/>
            <person name="De Vries R.P."/>
            <person name="Baker S.E."/>
            <person name="Andersen M.R."/>
        </authorList>
    </citation>
    <scope>NUCLEOTIDE SEQUENCE [LARGE SCALE GENOMIC DNA]</scope>
    <source>
        <strain evidence="6 7">CBS 588.65</strain>
    </source>
</reference>
<feature type="compositionally biased region" description="Low complexity" evidence="4">
    <location>
        <begin position="90"/>
        <end position="109"/>
    </location>
</feature>
<evidence type="ECO:0000256" key="2">
    <source>
        <dbReference type="ARBA" id="ARBA00023163"/>
    </source>
</evidence>
<dbReference type="Proteomes" id="UP001610334">
    <property type="component" value="Unassembled WGS sequence"/>
</dbReference>
<dbReference type="PANTHER" id="PTHR37015">
    <property type="entry name" value="REVERSE TRANSCRIPTASE DOMAIN-CONTAINING PROTEIN"/>
    <property type="match status" value="1"/>
</dbReference>
<evidence type="ECO:0000256" key="3">
    <source>
        <dbReference type="ARBA" id="ARBA00023242"/>
    </source>
</evidence>
<accession>A0ABR4HBX0</accession>
<evidence type="ECO:0000256" key="4">
    <source>
        <dbReference type="SAM" id="MobiDB-lite"/>
    </source>
</evidence>